<dbReference type="InterPro" id="IPR001245">
    <property type="entry name" value="Ser-Thr/Tyr_kinase_cat_dom"/>
</dbReference>
<dbReference type="Gene3D" id="1.10.510.10">
    <property type="entry name" value="Transferase(Phosphotransferase) domain 1"/>
    <property type="match status" value="2"/>
</dbReference>
<evidence type="ECO:0000256" key="3">
    <source>
        <dbReference type="ARBA" id="ARBA00022614"/>
    </source>
</evidence>
<protein>
    <submittedName>
        <fullName evidence="11">Lrr receptor-like serinethreonine-protein kinase</fullName>
    </submittedName>
</protein>
<dbReference type="EMBL" id="MJEQ01003196">
    <property type="protein sequence ID" value="OIT24214.1"/>
    <property type="molecule type" value="Genomic_DNA"/>
</dbReference>
<evidence type="ECO:0000256" key="6">
    <source>
        <dbReference type="ARBA" id="ARBA00022989"/>
    </source>
</evidence>
<dbReference type="Gramene" id="OIT24214">
    <property type="protein sequence ID" value="OIT24214"/>
    <property type="gene ID" value="A4A49_27550"/>
</dbReference>
<gene>
    <name evidence="11" type="ORF">A4A49_27550</name>
</gene>
<accession>A0A1J6K4E5</accession>
<dbReference type="GO" id="GO:0004672">
    <property type="term" value="F:protein kinase activity"/>
    <property type="evidence" value="ECO:0007669"/>
    <property type="project" value="InterPro"/>
</dbReference>
<proteinExistence type="inferred from homology"/>
<dbReference type="SMR" id="A0A1J6K4E5"/>
<dbReference type="InterPro" id="IPR011009">
    <property type="entry name" value="Kinase-like_dom_sf"/>
</dbReference>
<dbReference type="SUPFAM" id="SSF56112">
    <property type="entry name" value="Protein kinase-like (PK-like)"/>
    <property type="match status" value="1"/>
</dbReference>
<dbReference type="STRING" id="49451.A0A1J6K4E5"/>
<dbReference type="GO" id="GO:0016020">
    <property type="term" value="C:membrane"/>
    <property type="evidence" value="ECO:0007669"/>
    <property type="project" value="UniProtKB-SubCell"/>
</dbReference>
<evidence type="ECO:0000256" key="7">
    <source>
        <dbReference type="ARBA" id="ARBA00023136"/>
    </source>
</evidence>
<dbReference type="InterPro" id="IPR051809">
    <property type="entry name" value="Plant_receptor-like_S/T_kinase"/>
</dbReference>
<keyword evidence="5" id="KW-0677">Repeat</keyword>
<reference evidence="11" key="1">
    <citation type="submission" date="2016-11" db="EMBL/GenBank/DDBJ databases">
        <title>The genome of Nicotiana attenuata.</title>
        <authorList>
            <person name="Xu S."/>
            <person name="Brockmoeller T."/>
            <person name="Gaquerel E."/>
            <person name="Navarro A."/>
            <person name="Kuhl H."/>
            <person name="Gase K."/>
            <person name="Ling Z."/>
            <person name="Zhou W."/>
            <person name="Kreitzer C."/>
            <person name="Stanke M."/>
            <person name="Tang H."/>
            <person name="Lyons E."/>
            <person name="Pandey P."/>
            <person name="Pandey S.P."/>
            <person name="Timmermann B."/>
            <person name="Baldwin I.T."/>
        </authorList>
    </citation>
    <scope>NUCLEOTIDE SEQUENCE [LARGE SCALE GENOMIC DNA]</scope>
    <source>
        <strain evidence="11">UT</strain>
    </source>
</reference>
<dbReference type="PANTHER" id="PTHR27008:SF438">
    <property type="entry name" value="PROTEIN KINASE DOMAIN-CONTAINING PROTEIN"/>
    <property type="match status" value="1"/>
</dbReference>
<evidence type="ECO:0000256" key="8">
    <source>
        <dbReference type="ARBA" id="ARBA00023180"/>
    </source>
</evidence>
<dbReference type="InterPro" id="IPR000719">
    <property type="entry name" value="Prot_kinase_dom"/>
</dbReference>
<evidence type="ECO:0000256" key="2">
    <source>
        <dbReference type="ARBA" id="ARBA00009592"/>
    </source>
</evidence>
<dbReference type="AlphaFoldDB" id="A0A1J6K4E5"/>
<dbReference type="GO" id="GO:0005524">
    <property type="term" value="F:ATP binding"/>
    <property type="evidence" value="ECO:0007669"/>
    <property type="project" value="UniProtKB-UniRule"/>
</dbReference>
<evidence type="ECO:0000313" key="11">
    <source>
        <dbReference type="EMBL" id="OIT24214.1"/>
    </source>
</evidence>
<dbReference type="Gene3D" id="3.30.200.20">
    <property type="entry name" value="Phosphorylase Kinase, domain 1"/>
    <property type="match status" value="1"/>
</dbReference>
<evidence type="ECO:0000256" key="4">
    <source>
        <dbReference type="ARBA" id="ARBA00022692"/>
    </source>
</evidence>
<dbReference type="PROSITE" id="PS00107">
    <property type="entry name" value="PROTEIN_KINASE_ATP"/>
    <property type="match status" value="1"/>
</dbReference>
<keyword evidence="6" id="KW-1133">Transmembrane helix</keyword>
<evidence type="ECO:0000313" key="12">
    <source>
        <dbReference type="Proteomes" id="UP000187609"/>
    </source>
</evidence>
<dbReference type="InterPro" id="IPR017441">
    <property type="entry name" value="Protein_kinase_ATP_BS"/>
</dbReference>
<dbReference type="Pfam" id="PF00560">
    <property type="entry name" value="LRR_1"/>
    <property type="match status" value="2"/>
</dbReference>
<dbReference type="Pfam" id="PF07714">
    <property type="entry name" value="PK_Tyr_Ser-Thr"/>
    <property type="match status" value="1"/>
</dbReference>
<organism evidence="11 12">
    <name type="scientific">Nicotiana attenuata</name>
    <name type="common">Coyote tobacco</name>
    <dbReference type="NCBI Taxonomy" id="49451"/>
    <lineage>
        <taxon>Eukaryota</taxon>
        <taxon>Viridiplantae</taxon>
        <taxon>Streptophyta</taxon>
        <taxon>Embryophyta</taxon>
        <taxon>Tracheophyta</taxon>
        <taxon>Spermatophyta</taxon>
        <taxon>Magnoliopsida</taxon>
        <taxon>eudicotyledons</taxon>
        <taxon>Gunneridae</taxon>
        <taxon>Pentapetalae</taxon>
        <taxon>asterids</taxon>
        <taxon>lamiids</taxon>
        <taxon>Solanales</taxon>
        <taxon>Solanaceae</taxon>
        <taxon>Nicotianoideae</taxon>
        <taxon>Nicotianeae</taxon>
        <taxon>Nicotiana</taxon>
    </lineage>
</organism>
<dbReference type="Proteomes" id="UP000187609">
    <property type="component" value="Unassembled WGS sequence"/>
</dbReference>
<evidence type="ECO:0000259" key="10">
    <source>
        <dbReference type="PROSITE" id="PS50011"/>
    </source>
</evidence>
<feature type="domain" description="Protein kinase" evidence="10">
    <location>
        <begin position="161"/>
        <end position="371"/>
    </location>
</feature>
<dbReference type="SUPFAM" id="SSF52058">
    <property type="entry name" value="L domain-like"/>
    <property type="match status" value="1"/>
</dbReference>
<sequence length="371" mass="41954">MSLWSLKDLLVLDLSNNSLVGSLPPDFGNLDAITLVDLSRNRLSRSIPTTVGDLQKLIYLSLAFNELQGFIPEPLGKMISLESANLCNNILSGEIPSKGPFLNFTSQSFMGNDELCGGFLFRPCKARRRRNNVPTQVESLPATTILARISYIEIERATQGFDQCNLLGRGGFGSVYKGIFANEMVLAIKVFNLQIEGAFKSFDTECEVLRNLRHRNLTKVISSCSNMDFKALLVEYMPNGSLEQWLHSDDYYLNMIQRLDIMIDVTSALEYLRSIMHGIMLMETFTRKKPYDEMFQENLSMRNWVCNSIPATPEDIIDATLLEPQEIDFKKKLHCVSSILELALNCTAESPNERLNMKYHEDQAGISSQMM</sequence>
<dbReference type="InterPro" id="IPR032675">
    <property type="entry name" value="LRR_dom_sf"/>
</dbReference>
<keyword evidence="9" id="KW-0547">Nucleotide-binding</keyword>
<dbReference type="PROSITE" id="PS50011">
    <property type="entry name" value="PROTEIN_KINASE_DOM"/>
    <property type="match status" value="1"/>
</dbReference>
<evidence type="ECO:0000256" key="1">
    <source>
        <dbReference type="ARBA" id="ARBA00004167"/>
    </source>
</evidence>
<name>A0A1J6K4E5_NICAT</name>
<keyword evidence="4" id="KW-0812">Transmembrane</keyword>
<keyword evidence="3" id="KW-0433">Leucine-rich repeat</keyword>
<dbReference type="InterPro" id="IPR001611">
    <property type="entry name" value="Leu-rich_rpt"/>
</dbReference>
<dbReference type="OMA" id="EQGVHQN"/>
<keyword evidence="12" id="KW-1185">Reference proteome</keyword>
<comment type="similarity">
    <text evidence="2">Belongs to the RLP family.</text>
</comment>
<dbReference type="FunFam" id="3.80.10.10:FF:000111">
    <property type="entry name" value="LRR receptor-like serine/threonine-protein kinase ERECTA"/>
    <property type="match status" value="1"/>
</dbReference>
<keyword evidence="7" id="KW-0472">Membrane</keyword>
<keyword evidence="9" id="KW-0067">ATP-binding</keyword>
<comment type="caution">
    <text evidence="11">The sequence shown here is derived from an EMBL/GenBank/DDBJ whole genome shotgun (WGS) entry which is preliminary data.</text>
</comment>
<keyword evidence="8" id="KW-0325">Glycoprotein</keyword>
<dbReference type="FunFam" id="3.30.200.20:FF:000661">
    <property type="entry name" value="Serine-threonine protein kinase plant-type"/>
    <property type="match status" value="1"/>
</dbReference>
<evidence type="ECO:0000256" key="9">
    <source>
        <dbReference type="PROSITE-ProRule" id="PRU10141"/>
    </source>
</evidence>
<comment type="subcellular location">
    <subcellularLocation>
        <location evidence="1">Membrane</location>
        <topology evidence="1">Single-pass membrane protein</topology>
    </subcellularLocation>
</comment>
<evidence type="ECO:0000256" key="5">
    <source>
        <dbReference type="ARBA" id="ARBA00022737"/>
    </source>
</evidence>
<feature type="binding site" evidence="9">
    <location>
        <position position="189"/>
    </location>
    <ligand>
        <name>ATP</name>
        <dbReference type="ChEBI" id="CHEBI:30616"/>
    </ligand>
</feature>
<dbReference type="Gene3D" id="3.80.10.10">
    <property type="entry name" value="Ribonuclease Inhibitor"/>
    <property type="match status" value="1"/>
</dbReference>
<dbReference type="PANTHER" id="PTHR27008">
    <property type="entry name" value="OS04G0122200 PROTEIN"/>
    <property type="match status" value="1"/>
</dbReference>